<dbReference type="EMBL" id="HBFR01034398">
    <property type="protein sequence ID" value="CAD8897905.1"/>
    <property type="molecule type" value="Transcribed_RNA"/>
</dbReference>
<proteinExistence type="predicted"/>
<reference evidence="3" key="1">
    <citation type="submission" date="2021-01" db="EMBL/GenBank/DDBJ databases">
        <authorList>
            <person name="Corre E."/>
            <person name="Pelletier E."/>
            <person name="Niang G."/>
            <person name="Scheremetjew M."/>
            <person name="Finn R."/>
            <person name="Kale V."/>
            <person name="Holt S."/>
            <person name="Cochrane G."/>
            <person name="Meng A."/>
            <person name="Brown T."/>
            <person name="Cohen L."/>
        </authorList>
    </citation>
    <scope>NUCLEOTIDE SEQUENCE</scope>
    <source>
        <strain evidence="3">308</strain>
    </source>
</reference>
<accession>A0A7S1G087</accession>
<name>A0A7S1G087_9STRA</name>
<evidence type="ECO:0000256" key="1">
    <source>
        <dbReference type="SAM" id="MobiDB-lite"/>
    </source>
</evidence>
<evidence type="ECO:0000256" key="2">
    <source>
        <dbReference type="SAM" id="SignalP"/>
    </source>
</evidence>
<organism evidence="3">
    <name type="scientific">Corethron hystrix</name>
    <dbReference type="NCBI Taxonomy" id="216773"/>
    <lineage>
        <taxon>Eukaryota</taxon>
        <taxon>Sar</taxon>
        <taxon>Stramenopiles</taxon>
        <taxon>Ochrophyta</taxon>
        <taxon>Bacillariophyta</taxon>
        <taxon>Coscinodiscophyceae</taxon>
        <taxon>Corethrophycidae</taxon>
        <taxon>Corethrales</taxon>
        <taxon>Corethraceae</taxon>
        <taxon>Corethron</taxon>
    </lineage>
</organism>
<feature type="signal peptide" evidence="2">
    <location>
        <begin position="1"/>
        <end position="15"/>
    </location>
</feature>
<keyword evidence="2" id="KW-0732">Signal</keyword>
<evidence type="ECO:0000313" key="3">
    <source>
        <dbReference type="EMBL" id="CAD8897905.1"/>
    </source>
</evidence>
<gene>
    <name evidence="3" type="ORF">CHYS00102_LOCUS25119</name>
</gene>
<sequence length="182" mass="19475">MKWIIAAAAVSSVSAFAPSQPAFTRASTSRNAEYDLDYGSKNGYVTAPGADGGQGTFGAQSPSNWRVAGTSPCGEESWGGAATGGDEPWFAEAVSTVFMDMKQGDDIFAAYTAEAAEFKIKDFAATNPYGFTDEASAKDELISALGYAKFLEVAPNNLKKEWAKLHPEPKKEEPKKEEKPKK</sequence>
<feature type="region of interest" description="Disordered" evidence="1">
    <location>
        <begin position="162"/>
        <end position="182"/>
    </location>
</feature>
<protein>
    <submittedName>
        <fullName evidence="3">Uncharacterized protein</fullName>
    </submittedName>
</protein>
<feature type="chain" id="PRO_5031025986" evidence="2">
    <location>
        <begin position="16"/>
        <end position="182"/>
    </location>
</feature>
<dbReference type="AlphaFoldDB" id="A0A7S1G087"/>